<sequence length="214" mass="23836">MERMDERIGGRLLIGDSSLTDVRRGDRSSLASRFGQECTAPSRPSVLPLPRPFVRAAVKVGTRPSAVPLGLPLLEAGKRRNRKVEGVAAAKRWRLPTEKRREGLSPEPHQFARPAPPPASLFPNIPFPSFPRDLLSPLPEGGLFDNADDEQEFAFRVTIDRINNDNGVLLRSRLLPRIERLDKDDSFRATKKGAETFSLSTCPSNPFYRLVSVI</sequence>
<protein>
    <submittedName>
        <fullName evidence="1">Uncharacterized protein</fullName>
    </submittedName>
</protein>
<accession>A0A9J6H493</accession>
<dbReference type="Gene3D" id="3.40.50.2300">
    <property type="match status" value="1"/>
</dbReference>
<organism evidence="1 2">
    <name type="scientific">Haemaphysalis longicornis</name>
    <name type="common">Bush tick</name>
    <dbReference type="NCBI Taxonomy" id="44386"/>
    <lineage>
        <taxon>Eukaryota</taxon>
        <taxon>Metazoa</taxon>
        <taxon>Ecdysozoa</taxon>
        <taxon>Arthropoda</taxon>
        <taxon>Chelicerata</taxon>
        <taxon>Arachnida</taxon>
        <taxon>Acari</taxon>
        <taxon>Parasitiformes</taxon>
        <taxon>Ixodida</taxon>
        <taxon>Ixodoidea</taxon>
        <taxon>Ixodidae</taxon>
        <taxon>Haemaphysalinae</taxon>
        <taxon>Haemaphysalis</taxon>
    </lineage>
</organism>
<dbReference type="Proteomes" id="UP000821853">
    <property type="component" value="Chromosome 9"/>
</dbReference>
<dbReference type="OrthoDB" id="5984008at2759"/>
<reference evidence="1 2" key="1">
    <citation type="journal article" date="2020" name="Cell">
        <title>Large-Scale Comparative Analyses of Tick Genomes Elucidate Their Genetic Diversity and Vector Capacities.</title>
        <authorList>
            <consortium name="Tick Genome and Microbiome Consortium (TIGMIC)"/>
            <person name="Jia N."/>
            <person name="Wang J."/>
            <person name="Shi W."/>
            <person name="Du L."/>
            <person name="Sun Y."/>
            <person name="Zhan W."/>
            <person name="Jiang J.F."/>
            <person name="Wang Q."/>
            <person name="Zhang B."/>
            <person name="Ji P."/>
            <person name="Bell-Sakyi L."/>
            <person name="Cui X.M."/>
            <person name="Yuan T.T."/>
            <person name="Jiang B.G."/>
            <person name="Yang W.F."/>
            <person name="Lam T.T."/>
            <person name="Chang Q.C."/>
            <person name="Ding S.J."/>
            <person name="Wang X.J."/>
            <person name="Zhu J.G."/>
            <person name="Ruan X.D."/>
            <person name="Zhao L."/>
            <person name="Wei J.T."/>
            <person name="Ye R.Z."/>
            <person name="Que T.C."/>
            <person name="Du C.H."/>
            <person name="Zhou Y.H."/>
            <person name="Cheng J.X."/>
            <person name="Dai P.F."/>
            <person name="Guo W.B."/>
            <person name="Han X.H."/>
            <person name="Huang E.J."/>
            <person name="Li L.F."/>
            <person name="Wei W."/>
            <person name="Gao Y.C."/>
            <person name="Liu J.Z."/>
            <person name="Shao H.Z."/>
            <person name="Wang X."/>
            <person name="Wang C.C."/>
            <person name="Yang T.C."/>
            <person name="Huo Q.B."/>
            <person name="Li W."/>
            <person name="Chen H.Y."/>
            <person name="Chen S.E."/>
            <person name="Zhou L.G."/>
            <person name="Ni X.B."/>
            <person name="Tian J.H."/>
            <person name="Sheng Y."/>
            <person name="Liu T."/>
            <person name="Pan Y.S."/>
            <person name="Xia L.Y."/>
            <person name="Li J."/>
            <person name="Zhao F."/>
            <person name="Cao W.C."/>
        </authorList>
    </citation>
    <scope>NUCLEOTIDE SEQUENCE [LARGE SCALE GENOMIC DNA]</scope>
    <source>
        <strain evidence="1">HaeL-2018</strain>
    </source>
</reference>
<evidence type="ECO:0000313" key="1">
    <source>
        <dbReference type="EMBL" id="KAH9381840.1"/>
    </source>
</evidence>
<comment type="caution">
    <text evidence="1">The sequence shown here is derived from an EMBL/GenBank/DDBJ whole genome shotgun (WGS) entry which is preliminary data.</text>
</comment>
<gene>
    <name evidence="1" type="ORF">HPB48_016355</name>
</gene>
<dbReference type="EMBL" id="JABSTR010000011">
    <property type="protein sequence ID" value="KAH9381840.1"/>
    <property type="molecule type" value="Genomic_DNA"/>
</dbReference>
<dbReference type="VEuPathDB" id="VectorBase:HLOH_043291"/>
<keyword evidence="2" id="KW-1185">Reference proteome</keyword>
<name>A0A9J6H493_HAELO</name>
<proteinExistence type="predicted"/>
<dbReference type="AlphaFoldDB" id="A0A9J6H493"/>
<evidence type="ECO:0000313" key="2">
    <source>
        <dbReference type="Proteomes" id="UP000821853"/>
    </source>
</evidence>